<keyword evidence="2" id="KW-1185">Reference proteome</keyword>
<organism evidence="1 2">
    <name type="scientific">Corchorus capsularis</name>
    <name type="common">Jute</name>
    <dbReference type="NCBI Taxonomy" id="210143"/>
    <lineage>
        <taxon>Eukaryota</taxon>
        <taxon>Viridiplantae</taxon>
        <taxon>Streptophyta</taxon>
        <taxon>Embryophyta</taxon>
        <taxon>Tracheophyta</taxon>
        <taxon>Spermatophyta</taxon>
        <taxon>Magnoliopsida</taxon>
        <taxon>eudicotyledons</taxon>
        <taxon>Gunneridae</taxon>
        <taxon>Pentapetalae</taxon>
        <taxon>rosids</taxon>
        <taxon>malvids</taxon>
        <taxon>Malvales</taxon>
        <taxon>Malvaceae</taxon>
        <taxon>Grewioideae</taxon>
        <taxon>Apeibeae</taxon>
        <taxon>Corchorus</taxon>
    </lineage>
</organism>
<sequence>MALSGNEAKVLEKSHGRTYNQIVSVKNVVKYF</sequence>
<evidence type="ECO:0000313" key="2">
    <source>
        <dbReference type="Proteomes" id="UP000188268"/>
    </source>
</evidence>
<proteinExistence type="predicted"/>
<accession>A0A1R3J7B6</accession>
<evidence type="ECO:0000313" key="1">
    <source>
        <dbReference type="EMBL" id="OMO90694.1"/>
    </source>
</evidence>
<dbReference type="AlphaFoldDB" id="A0A1R3J7B6"/>
<dbReference type="Gramene" id="OMO90694">
    <property type="protein sequence ID" value="OMO90694"/>
    <property type="gene ID" value="CCACVL1_07318"/>
</dbReference>
<reference evidence="1 2" key="1">
    <citation type="submission" date="2013-09" db="EMBL/GenBank/DDBJ databases">
        <title>Corchorus capsularis genome sequencing.</title>
        <authorList>
            <person name="Alam M."/>
            <person name="Haque M.S."/>
            <person name="Islam M.S."/>
            <person name="Emdad E.M."/>
            <person name="Islam M.M."/>
            <person name="Ahmed B."/>
            <person name="Halim A."/>
            <person name="Hossen Q.M.M."/>
            <person name="Hossain M.Z."/>
            <person name="Ahmed R."/>
            <person name="Khan M.M."/>
            <person name="Islam R."/>
            <person name="Rashid M.M."/>
            <person name="Khan S.A."/>
            <person name="Rahman M.S."/>
            <person name="Alam M."/>
        </authorList>
    </citation>
    <scope>NUCLEOTIDE SEQUENCE [LARGE SCALE GENOMIC DNA]</scope>
    <source>
        <strain evidence="2">cv. CVL-1</strain>
        <tissue evidence="1">Whole seedling</tissue>
    </source>
</reference>
<gene>
    <name evidence="1" type="ORF">CCACVL1_07318</name>
</gene>
<name>A0A1R3J7B6_COCAP</name>
<comment type="caution">
    <text evidence="1">The sequence shown here is derived from an EMBL/GenBank/DDBJ whole genome shotgun (WGS) entry which is preliminary data.</text>
</comment>
<protein>
    <submittedName>
        <fullName evidence="1">Uncharacterized protein</fullName>
    </submittedName>
</protein>
<dbReference type="EMBL" id="AWWV01008422">
    <property type="protein sequence ID" value="OMO90694.1"/>
    <property type="molecule type" value="Genomic_DNA"/>
</dbReference>
<dbReference type="Proteomes" id="UP000188268">
    <property type="component" value="Unassembled WGS sequence"/>
</dbReference>